<dbReference type="Proteomes" id="UP000030700">
    <property type="component" value="Unassembled WGS sequence"/>
</dbReference>
<organism evidence="1">
    <name type="scientific">Candidatus Moduliflexus flocculans</name>
    <dbReference type="NCBI Taxonomy" id="1499966"/>
    <lineage>
        <taxon>Bacteria</taxon>
        <taxon>Candidatus Moduliflexota</taxon>
        <taxon>Candidatus Moduliflexia</taxon>
        <taxon>Candidatus Moduliflexales</taxon>
        <taxon>Candidatus Moduliflexaceae</taxon>
    </lineage>
</organism>
<evidence type="ECO:0000313" key="2">
    <source>
        <dbReference type="Proteomes" id="UP000030700"/>
    </source>
</evidence>
<protein>
    <recommendedName>
        <fullName evidence="3">CopG antitoxin of type II toxin-antitoxin system</fullName>
    </recommendedName>
</protein>
<dbReference type="AlphaFoldDB" id="A0A081BRT9"/>
<sequence>MNENSAPQVTSISKAATIEEIAEFWDTHSLADYWEQTHEVEFEVSAECRRRVTLAPDIYERLATQAHRRGLTLETLVNLWLSQRLERRNARKPQKRQKNVAEASQ</sequence>
<evidence type="ECO:0008006" key="3">
    <source>
        <dbReference type="Google" id="ProtNLM"/>
    </source>
</evidence>
<dbReference type="HOGENOM" id="CLU_185848_0_0_0"/>
<reference evidence="1" key="1">
    <citation type="journal article" date="2015" name="PeerJ">
        <title>First genomic representation of candidate bacterial phylum KSB3 points to enhanced environmental sensing as a trigger of wastewater bulking.</title>
        <authorList>
            <person name="Sekiguchi Y."/>
            <person name="Ohashi A."/>
            <person name="Parks D.H."/>
            <person name="Yamauchi T."/>
            <person name="Tyson G.W."/>
            <person name="Hugenholtz P."/>
        </authorList>
    </citation>
    <scope>NUCLEOTIDE SEQUENCE [LARGE SCALE GENOMIC DNA]</scope>
</reference>
<gene>
    <name evidence="1" type="ORF">U14_05398</name>
</gene>
<evidence type="ECO:0000313" key="1">
    <source>
        <dbReference type="EMBL" id="GAK54120.1"/>
    </source>
</evidence>
<keyword evidence="2" id="KW-1185">Reference proteome</keyword>
<dbReference type="Pfam" id="PF12441">
    <property type="entry name" value="CopG_antitoxin"/>
    <property type="match status" value="1"/>
</dbReference>
<dbReference type="EMBL" id="DF820460">
    <property type="protein sequence ID" value="GAK54120.1"/>
    <property type="molecule type" value="Genomic_DNA"/>
</dbReference>
<accession>A0A081BRT9</accession>
<proteinExistence type="predicted"/>
<dbReference type="InterPro" id="IPR022148">
    <property type="entry name" value="CopG_antitoxin"/>
</dbReference>
<dbReference type="STRING" id="1499966.U14_05398"/>
<name>A0A081BRT9_9BACT</name>